<feature type="non-terminal residue" evidence="1">
    <location>
        <position position="1"/>
    </location>
</feature>
<accession>A0ABN7XAJ8</accession>
<evidence type="ECO:0000313" key="1">
    <source>
        <dbReference type="EMBL" id="CAG8851029.1"/>
    </source>
</evidence>
<sequence>KKVLKDDKGKVFVLEYSGEKGKRGFQEGKVVGKEKVQKIKNCQKKRRLLEEGKGSLLEEGRVVERKESYQEEYYQRGCNCQK</sequence>
<reference evidence="1 2" key="1">
    <citation type="submission" date="2021-06" db="EMBL/GenBank/DDBJ databases">
        <authorList>
            <person name="Kallberg Y."/>
            <person name="Tangrot J."/>
            <person name="Rosling A."/>
        </authorList>
    </citation>
    <scope>NUCLEOTIDE SEQUENCE [LARGE SCALE GENOMIC DNA]</scope>
    <source>
        <strain evidence="1 2">120-4 pot B 10/14</strain>
    </source>
</reference>
<comment type="caution">
    <text evidence="1">The sequence shown here is derived from an EMBL/GenBank/DDBJ whole genome shotgun (WGS) entry which is preliminary data.</text>
</comment>
<name>A0ABN7XAJ8_GIGMA</name>
<keyword evidence="2" id="KW-1185">Reference proteome</keyword>
<gene>
    <name evidence="1" type="ORF">GMARGA_LOCUS40521</name>
</gene>
<proteinExistence type="predicted"/>
<dbReference type="Proteomes" id="UP000789901">
    <property type="component" value="Unassembled WGS sequence"/>
</dbReference>
<protein>
    <submittedName>
        <fullName evidence="1">13094_t:CDS:1</fullName>
    </submittedName>
</protein>
<dbReference type="EMBL" id="CAJVQB010103945">
    <property type="protein sequence ID" value="CAG8851029.1"/>
    <property type="molecule type" value="Genomic_DNA"/>
</dbReference>
<organism evidence="1 2">
    <name type="scientific">Gigaspora margarita</name>
    <dbReference type="NCBI Taxonomy" id="4874"/>
    <lineage>
        <taxon>Eukaryota</taxon>
        <taxon>Fungi</taxon>
        <taxon>Fungi incertae sedis</taxon>
        <taxon>Mucoromycota</taxon>
        <taxon>Glomeromycotina</taxon>
        <taxon>Glomeromycetes</taxon>
        <taxon>Diversisporales</taxon>
        <taxon>Gigasporaceae</taxon>
        <taxon>Gigaspora</taxon>
    </lineage>
</organism>
<evidence type="ECO:0000313" key="2">
    <source>
        <dbReference type="Proteomes" id="UP000789901"/>
    </source>
</evidence>